<dbReference type="RefSeq" id="WP_308702918.1">
    <property type="nucleotide sequence ID" value="NZ_AP027463.1"/>
</dbReference>
<keyword evidence="2" id="KW-1185">Reference proteome</keyword>
<reference evidence="1 2" key="1">
    <citation type="journal article" date="2023" name="Int. J. Syst. Evol. Microbiol.">
        <title>Lactiplantibacillus brownii sp. nov., a novel psychrotolerant species isolated from sauerkraut.</title>
        <authorList>
            <person name="Heng Y.C."/>
            <person name="Silvaraju S."/>
            <person name="Lee J.K.Y."/>
            <person name="Kittelmann S."/>
        </authorList>
    </citation>
    <scope>NUCLEOTIDE SEQUENCE [LARGE SCALE GENOMIC DNA]</scope>
    <source>
        <strain evidence="1 2">WILCCON 0030</strain>
    </source>
</reference>
<dbReference type="Proteomes" id="UP001227831">
    <property type="component" value="Unassembled WGS sequence"/>
</dbReference>
<dbReference type="InterPro" id="IPR027417">
    <property type="entry name" value="P-loop_NTPase"/>
</dbReference>
<evidence type="ECO:0000313" key="2">
    <source>
        <dbReference type="Proteomes" id="UP001227831"/>
    </source>
</evidence>
<evidence type="ECO:0000313" key="1">
    <source>
        <dbReference type="EMBL" id="MDQ7937145.1"/>
    </source>
</evidence>
<dbReference type="EMBL" id="JAVCWF010000001">
    <property type="protein sequence ID" value="MDQ7937145.1"/>
    <property type="molecule type" value="Genomic_DNA"/>
</dbReference>
<dbReference type="Gene3D" id="3.40.50.300">
    <property type="entry name" value="P-loop containing nucleotide triphosphate hydrolases"/>
    <property type="match status" value="1"/>
</dbReference>
<evidence type="ECO:0008006" key="3">
    <source>
        <dbReference type="Google" id="ProtNLM"/>
    </source>
</evidence>
<name>A0ABU1A9V7_9LACO</name>
<protein>
    <recommendedName>
        <fullName evidence="3">Sulfotransferase family protein</fullName>
    </recommendedName>
</protein>
<dbReference type="SUPFAM" id="SSF52540">
    <property type="entry name" value="P-loop containing nucleoside triphosphate hydrolases"/>
    <property type="match status" value="1"/>
</dbReference>
<gene>
    <name evidence="1" type="ORF">RA086_05830</name>
</gene>
<sequence length="528" mass="59204">MAQGILQRLFGRRQTKKAVLILGSGRSGTSVLTKCINLMGISLGTDNLLAPSKRINPKGYFENKDIIKIHKSLGGKLRYRPSYEGYYDRPKIKGDRDALTTYLQNYFETETYLAVKDPRMNDYIELWQVVLAEIKVEPAEIILLRNPMDVVSSNERAWHRNNTLALRQWQVRTLLSLCDTDPDHRMLLTYEDLFNAPLSSLHRVADNLGLPWPADEATLQAQINDFIDPSLQKSDSGEALSDFEARTDVDPDVKALYLLGRQATNDDQFFASDEFDQKIHGLVDDYLAKYGALYRDFNPKINSRVFYVLGTVPAEVDRVTALLTQAGVQMSDEQNAGHQTATAIEQQLTRGTVDLATYPRDFALVEQKEQLNNYLRRNAKKQALWGVGDVAYSAIVEMLMTVSTELGVVSAPIVIANDYAAMTAASAQQTAIQQLFRTISALQGQPYLLLMATDLDRPTTAEKVTDWVNATHTTTDQPREPALKLATPLDWPTLAVELTSLCQQATVSETKQAVLTSFIKTNYQQIIK</sequence>
<organism evidence="1 2">
    <name type="scientific">Lactiplantibacillus brownii</name>
    <dbReference type="NCBI Taxonomy" id="3069269"/>
    <lineage>
        <taxon>Bacteria</taxon>
        <taxon>Bacillati</taxon>
        <taxon>Bacillota</taxon>
        <taxon>Bacilli</taxon>
        <taxon>Lactobacillales</taxon>
        <taxon>Lactobacillaceae</taxon>
        <taxon>Lactiplantibacillus</taxon>
    </lineage>
</organism>
<proteinExistence type="predicted"/>
<comment type="caution">
    <text evidence="1">The sequence shown here is derived from an EMBL/GenBank/DDBJ whole genome shotgun (WGS) entry which is preliminary data.</text>
</comment>
<accession>A0ABU1A9V7</accession>